<name>A0A8J2PLM0_9HEXA</name>
<sequence>MFWVIPDMTVQSESTFVKLLLLLFGERVMSCWGIVLCAIRPVYNRRIFQPRTSRLKIKKMTAELVDFQSDTIILRVSGQGIVMDFSRINGKMEIKFSEARWVA</sequence>
<dbReference type="EMBL" id="CAJVCH010570661">
    <property type="protein sequence ID" value="CAG7835543.1"/>
    <property type="molecule type" value="Genomic_DNA"/>
</dbReference>
<proteinExistence type="predicted"/>
<dbReference type="AlphaFoldDB" id="A0A8J2PLM0"/>
<protein>
    <submittedName>
        <fullName evidence="1">Uncharacterized protein</fullName>
    </submittedName>
</protein>
<organism evidence="1 2">
    <name type="scientific">Allacma fusca</name>
    <dbReference type="NCBI Taxonomy" id="39272"/>
    <lineage>
        <taxon>Eukaryota</taxon>
        <taxon>Metazoa</taxon>
        <taxon>Ecdysozoa</taxon>
        <taxon>Arthropoda</taxon>
        <taxon>Hexapoda</taxon>
        <taxon>Collembola</taxon>
        <taxon>Symphypleona</taxon>
        <taxon>Sminthuridae</taxon>
        <taxon>Allacma</taxon>
    </lineage>
</organism>
<evidence type="ECO:0000313" key="1">
    <source>
        <dbReference type="EMBL" id="CAG7835543.1"/>
    </source>
</evidence>
<gene>
    <name evidence="1" type="ORF">AFUS01_LOCUS44903</name>
</gene>
<comment type="caution">
    <text evidence="1">The sequence shown here is derived from an EMBL/GenBank/DDBJ whole genome shotgun (WGS) entry which is preliminary data.</text>
</comment>
<dbReference type="Proteomes" id="UP000708208">
    <property type="component" value="Unassembled WGS sequence"/>
</dbReference>
<evidence type="ECO:0000313" key="2">
    <source>
        <dbReference type="Proteomes" id="UP000708208"/>
    </source>
</evidence>
<accession>A0A8J2PLM0</accession>
<keyword evidence="2" id="KW-1185">Reference proteome</keyword>
<reference evidence="1" key="1">
    <citation type="submission" date="2021-06" db="EMBL/GenBank/DDBJ databases">
        <authorList>
            <person name="Hodson N. C."/>
            <person name="Mongue J. A."/>
            <person name="Jaron S. K."/>
        </authorList>
    </citation>
    <scope>NUCLEOTIDE SEQUENCE</scope>
</reference>